<name>A0ABR7LVS5_9ACTN</name>
<dbReference type="Pfam" id="PF19809">
    <property type="entry name" value="DUF6292"/>
    <property type="match status" value="1"/>
</dbReference>
<feature type="region of interest" description="Disordered" evidence="1">
    <location>
        <begin position="91"/>
        <end position="118"/>
    </location>
</feature>
<dbReference type="EMBL" id="JABVEC010000019">
    <property type="protein sequence ID" value="MBC6468523.1"/>
    <property type="molecule type" value="Genomic_DNA"/>
</dbReference>
<evidence type="ECO:0000313" key="4">
    <source>
        <dbReference type="Proteomes" id="UP000805614"/>
    </source>
</evidence>
<evidence type="ECO:0000256" key="1">
    <source>
        <dbReference type="SAM" id="MobiDB-lite"/>
    </source>
</evidence>
<feature type="domain" description="DUF6292" evidence="2">
    <location>
        <begin position="11"/>
        <end position="85"/>
    </location>
</feature>
<feature type="compositionally biased region" description="Basic and acidic residues" evidence="1">
    <location>
        <begin position="102"/>
        <end position="112"/>
    </location>
</feature>
<dbReference type="InterPro" id="IPR046259">
    <property type="entry name" value="DUF6292"/>
</dbReference>
<sequence>MQSLVEHDLHVERSWLDPMGPRDATILYTPASGSPHELHALVWDEETGWRTGGYASGEQGVRTRLHDTDYLGGGVLTDPRELAVRLMGETRAPRTAHRSHTALRDGLDDALRDLGQAR</sequence>
<dbReference type="Proteomes" id="UP000805614">
    <property type="component" value="Unassembled WGS sequence"/>
</dbReference>
<dbReference type="RefSeq" id="WP_187245566.1">
    <property type="nucleotide sequence ID" value="NZ_BAAAOK010000014.1"/>
</dbReference>
<proteinExistence type="predicted"/>
<comment type="caution">
    <text evidence="3">The sequence shown here is derived from an EMBL/GenBank/DDBJ whole genome shotgun (WGS) entry which is preliminary data.</text>
</comment>
<protein>
    <recommendedName>
        <fullName evidence="2">DUF6292 domain-containing protein</fullName>
    </recommendedName>
</protein>
<keyword evidence="4" id="KW-1185">Reference proteome</keyword>
<gene>
    <name evidence="3" type="ORF">HKK74_23945</name>
</gene>
<accession>A0ABR7LVS5</accession>
<reference evidence="3 4" key="1">
    <citation type="submission" date="2020-06" db="EMBL/GenBank/DDBJ databases">
        <title>Actinomadura xiongansis sp. nov., isolated from soil of Baiyangdian.</title>
        <authorList>
            <person name="Zhang X."/>
        </authorList>
    </citation>
    <scope>NUCLEOTIDE SEQUENCE [LARGE SCALE GENOMIC DNA]</scope>
    <source>
        <strain evidence="3 4">HBUM206468</strain>
    </source>
</reference>
<evidence type="ECO:0000313" key="3">
    <source>
        <dbReference type="EMBL" id="MBC6468523.1"/>
    </source>
</evidence>
<evidence type="ECO:0000259" key="2">
    <source>
        <dbReference type="Pfam" id="PF19809"/>
    </source>
</evidence>
<organism evidence="3 4">
    <name type="scientific">Actinomadura alba</name>
    <dbReference type="NCBI Taxonomy" id="406431"/>
    <lineage>
        <taxon>Bacteria</taxon>
        <taxon>Bacillati</taxon>
        <taxon>Actinomycetota</taxon>
        <taxon>Actinomycetes</taxon>
        <taxon>Streptosporangiales</taxon>
        <taxon>Thermomonosporaceae</taxon>
        <taxon>Actinomadura</taxon>
    </lineage>
</organism>